<dbReference type="PANTHER" id="PTHR30222:SF12">
    <property type="entry name" value="NORSPERMIDINE SENSOR"/>
    <property type="match status" value="1"/>
</dbReference>
<keyword evidence="3 5" id="KW-0732">Signal</keyword>
<proteinExistence type="predicted"/>
<comment type="caution">
    <text evidence="6">The sequence shown here is derived from an EMBL/GenBank/DDBJ whole genome shotgun (WGS) entry which is preliminary data.</text>
</comment>
<dbReference type="Gene3D" id="3.40.190.10">
    <property type="entry name" value="Periplasmic binding protein-like II"/>
    <property type="match status" value="2"/>
</dbReference>
<dbReference type="Proteomes" id="UP000324282">
    <property type="component" value="Unassembled WGS sequence"/>
</dbReference>
<dbReference type="GO" id="GO:0019808">
    <property type="term" value="F:polyamine binding"/>
    <property type="evidence" value="ECO:0007669"/>
    <property type="project" value="InterPro"/>
</dbReference>
<organism evidence="6 7">
    <name type="scientific">Stutzerimonas stutzeri</name>
    <name type="common">Pseudomonas stutzeri</name>
    <dbReference type="NCBI Taxonomy" id="316"/>
    <lineage>
        <taxon>Bacteria</taxon>
        <taxon>Pseudomonadati</taxon>
        <taxon>Pseudomonadota</taxon>
        <taxon>Gammaproteobacteria</taxon>
        <taxon>Pseudomonadales</taxon>
        <taxon>Pseudomonadaceae</taxon>
        <taxon>Stutzerimonas</taxon>
    </lineage>
</organism>
<dbReference type="InterPro" id="IPR001188">
    <property type="entry name" value="Sperm_putr-bd"/>
</dbReference>
<keyword evidence="4" id="KW-0574">Periplasm</keyword>
<dbReference type="Pfam" id="PF13416">
    <property type="entry name" value="SBP_bac_8"/>
    <property type="match status" value="1"/>
</dbReference>
<evidence type="ECO:0000256" key="3">
    <source>
        <dbReference type="ARBA" id="ARBA00022729"/>
    </source>
</evidence>
<dbReference type="AlphaFoldDB" id="A0A5S5BIQ1"/>
<evidence type="ECO:0000256" key="1">
    <source>
        <dbReference type="ARBA" id="ARBA00004418"/>
    </source>
</evidence>
<dbReference type="EMBL" id="VNHQ01000010">
    <property type="protein sequence ID" value="TYP66941.1"/>
    <property type="molecule type" value="Genomic_DNA"/>
</dbReference>
<dbReference type="PRINTS" id="PR00909">
    <property type="entry name" value="SPERMDNBNDNG"/>
</dbReference>
<dbReference type="CDD" id="cd13590">
    <property type="entry name" value="PBP2_PotD_PotF_like"/>
    <property type="match status" value="1"/>
</dbReference>
<evidence type="ECO:0000256" key="5">
    <source>
        <dbReference type="SAM" id="SignalP"/>
    </source>
</evidence>
<accession>A0A5S5BIQ1</accession>
<sequence length="368" mass="41299">MDMPQRMDSLMNNLKPLFRTPAALLALACVLFPSTAPQAAQTLNLLNWEEYLSEAVIERWEAETGVKIEQVYFDSGDKRDEVLAKPDHLIDIALTERISASRFGQRGLLDRVDEQALPNLKHIPKRWRDSCGVHAIPYLWGTLGIAYRADRLPEAPQSWADLLEPANRNEPHIIMMEDHEDILAGPLLYQQRSINTSDTDELKAAFRLLQAQSPAVLTYEYVITSLRSQRYLDKADMALAYSGDQQVLNAVEGIDGEPWQYMVPKEGTLLWVDCLSVPAKGAQKALAYRFLNFLNNPKVAALNSAELGVATTNAAARALLPEAIRQDPTIYPPEAVLQNSQVYETRPLEATQTRRRIISALINAHDAR</sequence>
<dbReference type="PANTHER" id="PTHR30222">
    <property type="entry name" value="SPERMIDINE/PUTRESCINE-BINDING PERIPLASMIC PROTEIN"/>
    <property type="match status" value="1"/>
</dbReference>
<name>A0A5S5BIQ1_STUST</name>
<feature type="signal peptide" evidence="5">
    <location>
        <begin position="1"/>
        <end position="39"/>
    </location>
</feature>
<reference evidence="6 7" key="1">
    <citation type="submission" date="2019-07" db="EMBL/GenBank/DDBJ databases">
        <title>Deep subsurface shale carbon reservoir microbial communities from Ohio and West Virginia, USA.</title>
        <authorList>
            <person name="Wrighton K."/>
        </authorList>
    </citation>
    <scope>NUCLEOTIDE SEQUENCE [LARGE SCALE GENOMIC DNA]</scope>
    <source>
        <strain evidence="6 7">NP_8Ht</strain>
    </source>
</reference>
<comment type="subcellular location">
    <subcellularLocation>
        <location evidence="1">Periplasm</location>
    </subcellularLocation>
</comment>
<dbReference type="GO" id="GO:0042597">
    <property type="term" value="C:periplasmic space"/>
    <property type="evidence" value="ECO:0007669"/>
    <property type="project" value="UniProtKB-SubCell"/>
</dbReference>
<dbReference type="SUPFAM" id="SSF53850">
    <property type="entry name" value="Periplasmic binding protein-like II"/>
    <property type="match status" value="1"/>
</dbReference>
<evidence type="ECO:0000256" key="4">
    <source>
        <dbReference type="ARBA" id="ARBA00022764"/>
    </source>
</evidence>
<dbReference type="InterPro" id="IPR006059">
    <property type="entry name" value="SBP"/>
</dbReference>
<evidence type="ECO:0000313" key="6">
    <source>
        <dbReference type="EMBL" id="TYP66941.1"/>
    </source>
</evidence>
<protein>
    <submittedName>
        <fullName evidence="6">Spermidine/putrescine transport system substrate-binding protein</fullName>
    </submittedName>
</protein>
<keyword evidence="2" id="KW-0813">Transport</keyword>
<evidence type="ECO:0000256" key="2">
    <source>
        <dbReference type="ARBA" id="ARBA00022448"/>
    </source>
</evidence>
<feature type="chain" id="PRO_5024304135" evidence="5">
    <location>
        <begin position="40"/>
        <end position="368"/>
    </location>
</feature>
<evidence type="ECO:0000313" key="7">
    <source>
        <dbReference type="Proteomes" id="UP000324282"/>
    </source>
</evidence>
<dbReference type="GO" id="GO:0015846">
    <property type="term" value="P:polyamine transport"/>
    <property type="evidence" value="ECO:0007669"/>
    <property type="project" value="InterPro"/>
</dbReference>
<gene>
    <name evidence="6" type="ORF">A9A72_120266</name>
</gene>